<keyword evidence="11 17" id="KW-0133">Cell shape</keyword>
<protein>
    <recommendedName>
        <fullName evidence="17">UDP-N-acetylenolpyruvoylglucosamine reductase</fullName>
        <ecNumber evidence="17">1.3.1.98</ecNumber>
    </recommendedName>
    <alternativeName>
        <fullName evidence="17">UDP-N-acetylmuramate dehydrogenase</fullName>
    </alternativeName>
</protein>
<dbReference type="GO" id="GO:0005829">
    <property type="term" value="C:cytosol"/>
    <property type="evidence" value="ECO:0007669"/>
    <property type="project" value="TreeGrafter"/>
</dbReference>
<dbReference type="InterPro" id="IPR036635">
    <property type="entry name" value="MurB_C_sf"/>
</dbReference>
<evidence type="ECO:0000256" key="1">
    <source>
        <dbReference type="ARBA" id="ARBA00001974"/>
    </source>
</evidence>
<feature type="active site" evidence="17">
    <location>
        <position position="165"/>
    </location>
</feature>
<dbReference type="GO" id="GO:0051301">
    <property type="term" value="P:cell division"/>
    <property type="evidence" value="ECO:0007669"/>
    <property type="project" value="UniProtKB-KW"/>
</dbReference>
<evidence type="ECO:0000256" key="10">
    <source>
        <dbReference type="ARBA" id="ARBA00022857"/>
    </source>
</evidence>
<keyword evidence="14 17" id="KW-0131">Cell cycle</keyword>
<evidence type="ECO:0000256" key="17">
    <source>
        <dbReference type="HAMAP-Rule" id="MF_00037"/>
    </source>
</evidence>
<comment type="similarity">
    <text evidence="5 17">Belongs to the MurB family.</text>
</comment>
<keyword evidence="20" id="KW-1185">Reference proteome</keyword>
<dbReference type="EMBL" id="FNRY01000001">
    <property type="protein sequence ID" value="SEB43064.1"/>
    <property type="molecule type" value="Genomic_DNA"/>
</dbReference>
<evidence type="ECO:0000256" key="4">
    <source>
        <dbReference type="ARBA" id="ARBA00004752"/>
    </source>
</evidence>
<comment type="subcellular location">
    <subcellularLocation>
        <location evidence="3 17">Cytoplasm</location>
    </subcellularLocation>
</comment>
<dbReference type="InterPro" id="IPR016167">
    <property type="entry name" value="FAD-bd_PCMH_sub1"/>
</dbReference>
<keyword evidence="12 17" id="KW-0573">Peptidoglycan synthesis</keyword>
<dbReference type="InterPro" id="IPR036318">
    <property type="entry name" value="FAD-bd_PCMH-like_sf"/>
</dbReference>
<dbReference type="GO" id="GO:0009252">
    <property type="term" value="P:peptidoglycan biosynthetic process"/>
    <property type="evidence" value="ECO:0007669"/>
    <property type="project" value="UniProtKB-UniRule"/>
</dbReference>
<evidence type="ECO:0000256" key="5">
    <source>
        <dbReference type="ARBA" id="ARBA00010485"/>
    </source>
</evidence>
<sequence length="381" mass="40296">MSELSEPRPLRELTTLAVGGAPERMLQADDAEELVDLLTELWADDEPWTVLGGGSNTLAADDGIEGAVVLMRTRGIERVDEPDSVLLRVQAGENWDALVAHTVETGLTGIEALSGIPGSVGAAPIQNIGAYGQELSSVLESVELLDYESGERVRVPATELELGYRSSVLKRHGGEPAAREAVVLSVDLRLAPAEDGLSRPVAYSQLARALDVELGDRVPLEQVREAVLALRSSKGMVLDAADRDTHSAGSFFTNPIVTDQLARTLPAEAPRWPLATADAADTVLPLDGSAGTEIPPLAADAEPQLVKLSAAWLIERASIPRGFALPGSRAGISTKHTLALTNRGGATADDIASLARFVQSRVQAEFGILLRPEPVLLGIEL</sequence>
<gene>
    <name evidence="17" type="primary">murB</name>
    <name evidence="19" type="ORF">SAMN04489806_0581</name>
</gene>
<evidence type="ECO:0000256" key="3">
    <source>
        <dbReference type="ARBA" id="ARBA00004496"/>
    </source>
</evidence>
<evidence type="ECO:0000256" key="16">
    <source>
        <dbReference type="ARBA" id="ARBA00048914"/>
    </source>
</evidence>
<dbReference type="InterPro" id="IPR011601">
    <property type="entry name" value="MurB_C"/>
</dbReference>
<proteinExistence type="inferred from homology"/>
<dbReference type="GO" id="GO:0008360">
    <property type="term" value="P:regulation of cell shape"/>
    <property type="evidence" value="ECO:0007669"/>
    <property type="project" value="UniProtKB-KW"/>
</dbReference>
<dbReference type="InterPro" id="IPR003170">
    <property type="entry name" value="MurB"/>
</dbReference>
<evidence type="ECO:0000256" key="2">
    <source>
        <dbReference type="ARBA" id="ARBA00003921"/>
    </source>
</evidence>
<feature type="domain" description="FAD-binding PCMH-type" evidence="18">
    <location>
        <begin position="18"/>
        <end position="193"/>
    </location>
</feature>
<dbReference type="PROSITE" id="PS51387">
    <property type="entry name" value="FAD_PCMH"/>
    <property type="match status" value="1"/>
</dbReference>
<evidence type="ECO:0000313" key="19">
    <source>
        <dbReference type="EMBL" id="SEB43064.1"/>
    </source>
</evidence>
<evidence type="ECO:0000313" key="20">
    <source>
        <dbReference type="Proteomes" id="UP000199183"/>
    </source>
</evidence>
<dbReference type="SUPFAM" id="SSF56194">
    <property type="entry name" value="Uridine diphospho-N-Acetylenolpyruvylglucosamine reductase, MurB, C-terminal domain"/>
    <property type="match status" value="1"/>
</dbReference>
<dbReference type="STRING" id="640635.SAMN04489806_0581"/>
<dbReference type="Gene3D" id="3.30.43.10">
    <property type="entry name" value="Uridine Diphospho-n-acetylenolpyruvylglucosamine Reductase, domain 2"/>
    <property type="match status" value="1"/>
</dbReference>
<evidence type="ECO:0000256" key="14">
    <source>
        <dbReference type="ARBA" id="ARBA00023306"/>
    </source>
</evidence>
<dbReference type="InterPro" id="IPR006094">
    <property type="entry name" value="Oxid_FAD_bind_N"/>
</dbReference>
<dbReference type="Proteomes" id="UP000199183">
    <property type="component" value="Unassembled WGS sequence"/>
</dbReference>
<dbReference type="SUPFAM" id="SSF56176">
    <property type="entry name" value="FAD-binding/transporter-associated domain-like"/>
    <property type="match status" value="1"/>
</dbReference>
<dbReference type="NCBIfam" id="NF010478">
    <property type="entry name" value="PRK13903.1"/>
    <property type="match status" value="1"/>
</dbReference>
<evidence type="ECO:0000256" key="8">
    <source>
        <dbReference type="ARBA" id="ARBA00022630"/>
    </source>
</evidence>
<dbReference type="Gene3D" id="3.90.78.10">
    <property type="entry name" value="UDP-N-acetylenolpyruvoylglucosamine reductase, C-terminal domain"/>
    <property type="match status" value="1"/>
</dbReference>
<keyword evidence="15 17" id="KW-0961">Cell wall biogenesis/degradation</keyword>
<dbReference type="GO" id="GO:0008762">
    <property type="term" value="F:UDP-N-acetylmuramate dehydrogenase activity"/>
    <property type="evidence" value="ECO:0007669"/>
    <property type="project" value="UniProtKB-UniRule"/>
</dbReference>
<keyword evidence="10 17" id="KW-0521">NADP</keyword>
<evidence type="ECO:0000256" key="6">
    <source>
        <dbReference type="ARBA" id="ARBA00022490"/>
    </source>
</evidence>
<dbReference type="HAMAP" id="MF_00037">
    <property type="entry name" value="MurB"/>
    <property type="match status" value="1"/>
</dbReference>
<feature type="active site" description="Proton donor" evidence="17">
    <location>
        <position position="250"/>
    </location>
</feature>
<dbReference type="InterPro" id="IPR016169">
    <property type="entry name" value="FAD-bd_PCMH_sub2"/>
</dbReference>
<dbReference type="RefSeq" id="WP_176980699.1">
    <property type="nucleotide sequence ID" value="NZ_FNRY01000001.1"/>
</dbReference>
<dbReference type="AlphaFoldDB" id="A0A1H4J9Q2"/>
<evidence type="ECO:0000256" key="12">
    <source>
        <dbReference type="ARBA" id="ARBA00022984"/>
    </source>
</evidence>
<dbReference type="UniPathway" id="UPA00219"/>
<evidence type="ECO:0000259" key="18">
    <source>
        <dbReference type="PROSITE" id="PS51387"/>
    </source>
</evidence>
<comment type="catalytic activity">
    <reaction evidence="16 17">
        <text>UDP-N-acetyl-alpha-D-muramate + NADP(+) = UDP-N-acetyl-3-O-(1-carboxyvinyl)-alpha-D-glucosamine + NADPH + H(+)</text>
        <dbReference type="Rhea" id="RHEA:12248"/>
        <dbReference type="ChEBI" id="CHEBI:15378"/>
        <dbReference type="ChEBI" id="CHEBI:57783"/>
        <dbReference type="ChEBI" id="CHEBI:58349"/>
        <dbReference type="ChEBI" id="CHEBI:68483"/>
        <dbReference type="ChEBI" id="CHEBI:70757"/>
        <dbReference type="EC" id="1.3.1.98"/>
    </reaction>
</comment>
<keyword evidence="13 17" id="KW-0560">Oxidoreductase</keyword>
<dbReference type="PANTHER" id="PTHR21071">
    <property type="entry name" value="UDP-N-ACETYLENOLPYRUVOYLGLUCOSAMINE REDUCTASE"/>
    <property type="match status" value="1"/>
</dbReference>
<evidence type="ECO:0000256" key="15">
    <source>
        <dbReference type="ARBA" id="ARBA00023316"/>
    </source>
</evidence>
<evidence type="ECO:0000256" key="13">
    <source>
        <dbReference type="ARBA" id="ARBA00023002"/>
    </source>
</evidence>
<dbReference type="GO" id="GO:0071949">
    <property type="term" value="F:FAD binding"/>
    <property type="evidence" value="ECO:0007669"/>
    <property type="project" value="InterPro"/>
</dbReference>
<accession>A0A1H4J9Q2</accession>
<dbReference type="NCBIfam" id="TIGR00179">
    <property type="entry name" value="murB"/>
    <property type="match status" value="1"/>
</dbReference>
<dbReference type="Pfam" id="PF01565">
    <property type="entry name" value="FAD_binding_4"/>
    <property type="match status" value="1"/>
</dbReference>
<name>A0A1H4J9Q2_9MICO</name>
<dbReference type="Pfam" id="PF02873">
    <property type="entry name" value="MurB_C"/>
    <property type="match status" value="1"/>
</dbReference>
<evidence type="ECO:0000256" key="7">
    <source>
        <dbReference type="ARBA" id="ARBA00022618"/>
    </source>
</evidence>
<dbReference type="InterPro" id="IPR016166">
    <property type="entry name" value="FAD-bd_PCMH"/>
</dbReference>
<keyword evidence="6 17" id="KW-0963">Cytoplasm</keyword>
<dbReference type="GO" id="GO:0071555">
    <property type="term" value="P:cell wall organization"/>
    <property type="evidence" value="ECO:0007669"/>
    <property type="project" value="UniProtKB-KW"/>
</dbReference>
<keyword evidence="7 17" id="KW-0132">Cell division</keyword>
<keyword evidence="8 17" id="KW-0285">Flavoprotein</keyword>
<dbReference type="PANTHER" id="PTHR21071:SF4">
    <property type="entry name" value="UDP-N-ACETYLENOLPYRUVOYLGLUCOSAMINE REDUCTASE"/>
    <property type="match status" value="1"/>
</dbReference>
<comment type="pathway">
    <text evidence="4 17">Cell wall biogenesis; peptidoglycan biosynthesis.</text>
</comment>
<comment type="function">
    <text evidence="2 17">Cell wall formation.</text>
</comment>
<evidence type="ECO:0000256" key="11">
    <source>
        <dbReference type="ARBA" id="ARBA00022960"/>
    </source>
</evidence>
<feature type="active site" evidence="17">
    <location>
        <position position="373"/>
    </location>
</feature>
<reference evidence="19 20" key="1">
    <citation type="submission" date="2016-10" db="EMBL/GenBank/DDBJ databases">
        <authorList>
            <person name="de Groot N.N."/>
        </authorList>
    </citation>
    <scope>NUCLEOTIDE SEQUENCE [LARGE SCALE GENOMIC DNA]</scope>
    <source>
        <strain evidence="19 20">DSM 21799</strain>
    </source>
</reference>
<dbReference type="EC" id="1.3.1.98" evidence="17"/>
<keyword evidence="9 17" id="KW-0274">FAD</keyword>
<dbReference type="Gene3D" id="3.30.465.10">
    <property type="match status" value="1"/>
</dbReference>
<evidence type="ECO:0000256" key="9">
    <source>
        <dbReference type="ARBA" id="ARBA00022827"/>
    </source>
</evidence>
<comment type="cofactor">
    <cofactor evidence="1 17">
        <name>FAD</name>
        <dbReference type="ChEBI" id="CHEBI:57692"/>
    </cofactor>
</comment>
<organism evidence="19 20">
    <name type="scientific">Paramicrobacterium humi</name>
    <dbReference type="NCBI Taxonomy" id="640635"/>
    <lineage>
        <taxon>Bacteria</taxon>
        <taxon>Bacillati</taxon>
        <taxon>Actinomycetota</taxon>
        <taxon>Actinomycetes</taxon>
        <taxon>Micrococcales</taxon>
        <taxon>Microbacteriaceae</taxon>
        <taxon>Paramicrobacterium</taxon>
    </lineage>
</organism>